<dbReference type="InterPro" id="IPR000055">
    <property type="entry name" value="Restrct_endonuc_typeI_TRD"/>
</dbReference>
<dbReference type="InterPro" id="IPR044946">
    <property type="entry name" value="Restrct_endonuc_typeI_TRD_sf"/>
</dbReference>
<gene>
    <name evidence="5" type="ORF">Mth01_14880</name>
</gene>
<accession>A0A8J3R6E7</accession>
<dbReference type="GO" id="GO:0009307">
    <property type="term" value="P:DNA restriction-modification system"/>
    <property type="evidence" value="ECO:0007669"/>
    <property type="project" value="UniProtKB-KW"/>
</dbReference>
<comment type="caution">
    <text evidence="5">The sequence shown here is derived from an EMBL/GenBank/DDBJ whole genome shotgun (WGS) entry which is preliminary data.</text>
</comment>
<keyword evidence="2" id="KW-0680">Restriction system</keyword>
<reference evidence="5" key="1">
    <citation type="submission" date="2021-01" db="EMBL/GenBank/DDBJ databases">
        <title>Whole genome shotgun sequence of Sphaerimonospora thailandensis NBRC 107569.</title>
        <authorList>
            <person name="Komaki H."/>
            <person name="Tamura T."/>
        </authorList>
    </citation>
    <scope>NUCLEOTIDE SEQUENCE</scope>
    <source>
        <strain evidence="5">NBRC 107569</strain>
    </source>
</reference>
<dbReference type="Gene3D" id="3.90.220.20">
    <property type="entry name" value="DNA methylase specificity domains"/>
    <property type="match status" value="2"/>
</dbReference>
<dbReference type="InterPro" id="IPR052021">
    <property type="entry name" value="Type-I_RS_S_subunit"/>
</dbReference>
<comment type="similarity">
    <text evidence="1">Belongs to the type-I restriction system S methylase family.</text>
</comment>
<keyword evidence="3" id="KW-0238">DNA-binding</keyword>
<feature type="domain" description="Type I restriction modification DNA specificity" evidence="4">
    <location>
        <begin position="29"/>
        <end position="176"/>
    </location>
</feature>
<dbReference type="GO" id="GO:0003677">
    <property type="term" value="F:DNA binding"/>
    <property type="evidence" value="ECO:0007669"/>
    <property type="project" value="UniProtKB-KW"/>
</dbReference>
<protein>
    <recommendedName>
        <fullName evidence="4">Type I restriction modification DNA specificity domain-containing protein</fullName>
    </recommendedName>
</protein>
<dbReference type="EMBL" id="BOOG01000013">
    <property type="protein sequence ID" value="GIH69235.1"/>
    <property type="molecule type" value="Genomic_DNA"/>
</dbReference>
<organism evidence="5 6">
    <name type="scientific">Sphaerimonospora thailandensis</name>
    <dbReference type="NCBI Taxonomy" id="795644"/>
    <lineage>
        <taxon>Bacteria</taxon>
        <taxon>Bacillati</taxon>
        <taxon>Actinomycetota</taxon>
        <taxon>Actinomycetes</taxon>
        <taxon>Streptosporangiales</taxon>
        <taxon>Streptosporangiaceae</taxon>
        <taxon>Sphaerimonospora</taxon>
    </lineage>
</organism>
<evidence type="ECO:0000313" key="6">
    <source>
        <dbReference type="Proteomes" id="UP000610966"/>
    </source>
</evidence>
<dbReference type="Pfam" id="PF01420">
    <property type="entry name" value="Methylase_S"/>
    <property type="match status" value="1"/>
</dbReference>
<evidence type="ECO:0000259" key="4">
    <source>
        <dbReference type="Pfam" id="PF01420"/>
    </source>
</evidence>
<evidence type="ECO:0000256" key="3">
    <source>
        <dbReference type="ARBA" id="ARBA00023125"/>
    </source>
</evidence>
<name>A0A8J3R6E7_9ACTN</name>
<evidence type="ECO:0000256" key="2">
    <source>
        <dbReference type="ARBA" id="ARBA00022747"/>
    </source>
</evidence>
<keyword evidence="6" id="KW-1185">Reference proteome</keyword>
<dbReference type="AlphaFoldDB" id="A0A8J3R6E7"/>
<dbReference type="SUPFAM" id="SSF116734">
    <property type="entry name" value="DNA methylase specificity domain"/>
    <property type="match status" value="2"/>
</dbReference>
<evidence type="ECO:0000256" key="1">
    <source>
        <dbReference type="ARBA" id="ARBA00010923"/>
    </source>
</evidence>
<evidence type="ECO:0000313" key="5">
    <source>
        <dbReference type="EMBL" id="GIH69235.1"/>
    </source>
</evidence>
<sequence>MSDFTEMTIGELASRGYLEFGDGYRTKATEYGQPGLPILRVAEVLDGEIVPGGSDFIRDEYRTVIGSKISRLGDVVLTTKGTVGRVAVISDDHVGFAYSPQVCYFRTSPNPIISSRYLYFWFRSEYFRRQAAAFKGQTDMADYLNLSDIKSLRVSLPSRRRQDAACSVLGVLEKKMTVNGHIASTSLGLAAIGFSAVMQKDQSTVTLTIGEAADVFDGPHATPTKTEDGPWFLSISSLENGLLKLTESAHLSEDDFVKWTRRVTPAAGDVLFSYETRLGAAALMPPGVRGCLGRRMALMRVRHGAIQPELLLHAFLGREFQETIQRRAIHGATVDRIPLKELPSWPIRLPREGRREQLAKLLRSLHNNIFRAQRENQTLAELRDALLPKLISGEIRIKDAEGLVEGMV</sequence>
<dbReference type="RefSeq" id="WP_204013419.1">
    <property type="nucleotide sequence ID" value="NZ_BOOG01000013.1"/>
</dbReference>
<dbReference type="Proteomes" id="UP000610966">
    <property type="component" value="Unassembled WGS sequence"/>
</dbReference>
<dbReference type="PANTHER" id="PTHR30408">
    <property type="entry name" value="TYPE-1 RESTRICTION ENZYME ECOKI SPECIFICITY PROTEIN"/>
    <property type="match status" value="1"/>
</dbReference>
<dbReference type="PANTHER" id="PTHR30408:SF12">
    <property type="entry name" value="TYPE I RESTRICTION ENZYME MJAVIII SPECIFICITY SUBUNIT"/>
    <property type="match status" value="1"/>
</dbReference>
<proteinExistence type="inferred from homology"/>